<dbReference type="eggNOG" id="COG1266">
    <property type="taxonomic scope" value="Bacteria"/>
</dbReference>
<reference evidence="3 4" key="1">
    <citation type="submission" date="2014-03" db="EMBL/GenBank/DDBJ databases">
        <title>Genome sequence of Sphingobium yanoikuyae B1.</title>
        <authorList>
            <person name="Gan H.M."/>
            <person name="Gan H.Y."/>
            <person name="Savka M.A."/>
        </authorList>
    </citation>
    <scope>NUCLEOTIDE SEQUENCE [LARGE SCALE GENOMIC DNA]</scope>
    <source>
        <strain evidence="3 4">B1</strain>
    </source>
</reference>
<dbReference type="AlphaFoldDB" id="A0A084EJG1"/>
<sequence>MTPEPIQKLSRRGIAVEIVAFVGFALLAKYGLSLLFWRYAGPVSLLLTLALLTLYMRFCGLSWSAMGLIPLPGWRAKLMVLPKAGLTLLAFAIVVALVTIVGPAIGLAFLAKESAGVADRWGAVAGSLPHFLLWIGIVWSAAAFGEEMFFRGYLITRLQALFPAGRVGAAMAVLLSALIFGYGHFYYQGWRGAIMTGGIGLAFGAMFLLFRRNLWPLILLHGVIDTLTFTAIFMRWK</sequence>
<dbReference type="PATRIC" id="fig|13690.10.peg.3018"/>
<dbReference type="GO" id="GO:0080120">
    <property type="term" value="P:CAAX-box protein maturation"/>
    <property type="evidence" value="ECO:0007669"/>
    <property type="project" value="UniProtKB-ARBA"/>
</dbReference>
<accession>A0A084EJG1</accession>
<dbReference type="Pfam" id="PF02517">
    <property type="entry name" value="Rce1-like"/>
    <property type="match status" value="1"/>
</dbReference>
<name>A0A084EJG1_SPHYA</name>
<evidence type="ECO:0000259" key="2">
    <source>
        <dbReference type="Pfam" id="PF02517"/>
    </source>
</evidence>
<protein>
    <submittedName>
        <fullName evidence="3">CAAX amino terminal protease family protein</fullName>
    </submittedName>
</protein>
<organism evidence="3 4">
    <name type="scientific">Sphingobium yanoikuyae</name>
    <name type="common">Sphingomonas yanoikuyae</name>
    <dbReference type="NCBI Taxonomy" id="13690"/>
    <lineage>
        <taxon>Bacteria</taxon>
        <taxon>Pseudomonadati</taxon>
        <taxon>Pseudomonadota</taxon>
        <taxon>Alphaproteobacteria</taxon>
        <taxon>Sphingomonadales</taxon>
        <taxon>Sphingomonadaceae</taxon>
        <taxon>Sphingobium</taxon>
    </lineage>
</organism>
<feature type="transmembrane region" description="Helical" evidence="1">
    <location>
        <begin position="193"/>
        <end position="210"/>
    </location>
</feature>
<feature type="transmembrane region" description="Helical" evidence="1">
    <location>
        <begin position="14"/>
        <end position="37"/>
    </location>
</feature>
<feature type="transmembrane region" description="Helical" evidence="1">
    <location>
        <begin position="86"/>
        <end position="111"/>
    </location>
</feature>
<evidence type="ECO:0000256" key="1">
    <source>
        <dbReference type="SAM" id="Phobius"/>
    </source>
</evidence>
<gene>
    <name evidence="3" type="ORF">CP98_02940</name>
</gene>
<dbReference type="EMBL" id="JGVR01000018">
    <property type="protein sequence ID" value="KEZ18103.1"/>
    <property type="molecule type" value="Genomic_DNA"/>
</dbReference>
<dbReference type="InterPro" id="IPR003675">
    <property type="entry name" value="Rce1/LyrA-like_dom"/>
</dbReference>
<evidence type="ECO:0000313" key="3">
    <source>
        <dbReference type="EMBL" id="KEZ18103.1"/>
    </source>
</evidence>
<feature type="transmembrane region" description="Helical" evidence="1">
    <location>
        <begin position="217"/>
        <end position="236"/>
    </location>
</feature>
<feature type="transmembrane region" description="Helical" evidence="1">
    <location>
        <begin position="167"/>
        <end position="187"/>
    </location>
</feature>
<comment type="caution">
    <text evidence="3">The sequence shown here is derived from an EMBL/GenBank/DDBJ whole genome shotgun (WGS) entry which is preliminary data.</text>
</comment>
<dbReference type="RefSeq" id="WP_037520415.1">
    <property type="nucleotide sequence ID" value="NZ_JBCNKW010000016.1"/>
</dbReference>
<keyword evidence="3" id="KW-0645">Protease</keyword>
<evidence type="ECO:0000313" key="4">
    <source>
        <dbReference type="Proteomes" id="UP000028534"/>
    </source>
</evidence>
<keyword evidence="1" id="KW-0812">Transmembrane</keyword>
<dbReference type="GO" id="GO:0004175">
    <property type="term" value="F:endopeptidase activity"/>
    <property type="evidence" value="ECO:0007669"/>
    <property type="project" value="UniProtKB-ARBA"/>
</dbReference>
<feature type="transmembrane region" description="Helical" evidence="1">
    <location>
        <begin position="43"/>
        <end position="65"/>
    </location>
</feature>
<keyword evidence="1" id="KW-0472">Membrane</keyword>
<dbReference type="Proteomes" id="UP000028534">
    <property type="component" value="Unassembled WGS sequence"/>
</dbReference>
<keyword evidence="1" id="KW-1133">Transmembrane helix</keyword>
<feature type="transmembrane region" description="Helical" evidence="1">
    <location>
        <begin position="131"/>
        <end position="155"/>
    </location>
</feature>
<keyword evidence="3" id="KW-0378">Hydrolase</keyword>
<proteinExistence type="predicted"/>
<feature type="domain" description="CAAX prenyl protease 2/Lysostaphin resistance protein A-like" evidence="2">
    <location>
        <begin position="130"/>
        <end position="226"/>
    </location>
</feature>
<dbReference type="GO" id="GO:0006508">
    <property type="term" value="P:proteolysis"/>
    <property type="evidence" value="ECO:0007669"/>
    <property type="project" value="UniProtKB-KW"/>
</dbReference>